<dbReference type="GeneID" id="39984663"/>
<sequence>MRNSDSVLPLLSMDRWRRRCGVEDVLRRLVVDLTDARPDDVMAFIHQWSSPPPVGSEVNKDANEDKEIRQRHESHITDLETMSSREGNQSVEWPSKLDSHGQEEYDQQESHPQQQQLQRRSSDNWAREEKPTVQELQSLYLDAKNSPYEFLLGEGDYAAHFARDGSISLSINSLGVCLGRGNYGFVVPAIPKSALQGELEKDLSSGFTEKDILHAIEKGCVIAIKVSRVQALWSLDEVNTLRRVTVCRELLEREVQELRKQIEAHGVSEEDGAVRQYRFPQKQQQQPQQQEEQEQEQQQAACPTGNVNINDLKVQLQIQNTFLEGARHITTLVGDVMYDTQRDALLFPLEFYPSSLGESIRARRRRCVGSFPTQDCFPDVVVNDRGETAMALLFSVQEIQHVVRSLCLSLHFLHTICGLCHLDIKADNIFLSHAWVSDQSNGTPVVPPHVVLGDFGLAQPIGSPILQLGDFSTMAPEVYWAESHDETKYAPYRSSVFSASHDLWAVGCVLLQMANGVDYAVWSPGDVFTALEANFIAPAPRHPQVWPMALNDFAARCFERDPRRRMNAAAALQHPFLAGP</sequence>
<dbReference type="PROSITE" id="PS00108">
    <property type="entry name" value="PROTEIN_KINASE_ST"/>
    <property type="match status" value="1"/>
</dbReference>
<dbReference type="AlphaFoldDB" id="A0A1X0NZQ6"/>
<dbReference type="OrthoDB" id="243399at2759"/>
<dbReference type="PROSITE" id="PS50011">
    <property type="entry name" value="PROTEIN_KINASE_DOM"/>
    <property type="match status" value="1"/>
</dbReference>
<organism evidence="6 7">
    <name type="scientific">Trypanosoma theileri</name>
    <dbReference type="NCBI Taxonomy" id="67003"/>
    <lineage>
        <taxon>Eukaryota</taxon>
        <taxon>Discoba</taxon>
        <taxon>Euglenozoa</taxon>
        <taxon>Kinetoplastea</taxon>
        <taxon>Metakinetoplastina</taxon>
        <taxon>Trypanosomatida</taxon>
        <taxon>Trypanosomatidae</taxon>
        <taxon>Trypanosoma</taxon>
    </lineage>
</organism>
<evidence type="ECO:0000256" key="4">
    <source>
        <dbReference type="SAM" id="MobiDB-lite"/>
    </source>
</evidence>
<dbReference type="SMART" id="SM00220">
    <property type="entry name" value="S_TKc"/>
    <property type="match status" value="1"/>
</dbReference>
<dbReference type="Proteomes" id="UP000192257">
    <property type="component" value="Unassembled WGS sequence"/>
</dbReference>
<dbReference type="PANTHER" id="PTHR48012:SF26">
    <property type="entry name" value="SERINE_THREONINE-PROTEIN KINASE DDB_G0283821-RELATED"/>
    <property type="match status" value="1"/>
</dbReference>
<keyword evidence="7" id="KW-1185">Reference proteome</keyword>
<dbReference type="InterPro" id="IPR050629">
    <property type="entry name" value="STE20/SPS1-PAK"/>
</dbReference>
<evidence type="ECO:0000256" key="3">
    <source>
        <dbReference type="SAM" id="Coils"/>
    </source>
</evidence>
<feature type="domain" description="Protein kinase" evidence="5">
    <location>
        <begin position="172"/>
        <end position="577"/>
    </location>
</feature>
<protein>
    <recommendedName>
        <fullName evidence="5">Protein kinase domain-containing protein</fullName>
    </recommendedName>
</protein>
<dbReference type="Pfam" id="PF00069">
    <property type="entry name" value="Pkinase"/>
    <property type="match status" value="1"/>
</dbReference>
<gene>
    <name evidence="6" type="ORF">TM35_000111740</name>
</gene>
<reference evidence="6 7" key="1">
    <citation type="submission" date="2017-03" db="EMBL/GenBank/DDBJ databases">
        <title>An alternative strategy for trypanosome survival in the mammalian bloodstream revealed through genome and transcriptome analysis of the ubiquitous bovine parasite Trypanosoma (Megatrypanum) theileri.</title>
        <authorList>
            <person name="Kelly S."/>
            <person name="Ivens A."/>
            <person name="Mott A."/>
            <person name="O'Neill E."/>
            <person name="Emms D."/>
            <person name="Macleod O."/>
            <person name="Voorheis P."/>
            <person name="Matthews J."/>
            <person name="Matthews K."/>
            <person name="Carrington M."/>
        </authorList>
    </citation>
    <scope>NUCLEOTIDE SEQUENCE [LARGE SCALE GENOMIC DNA]</scope>
    <source>
        <strain evidence="6">Edinburgh</strain>
    </source>
</reference>
<dbReference type="Gene3D" id="1.10.510.10">
    <property type="entry name" value="Transferase(Phosphotransferase) domain 1"/>
    <property type="match status" value="1"/>
</dbReference>
<feature type="compositionally biased region" description="Basic and acidic residues" evidence="4">
    <location>
        <begin position="58"/>
        <end position="78"/>
    </location>
</feature>
<proteinExistence type="predicted"/>
<keyword evidence="1" id="KW-0547">Nucleotide-binding</keyword>
<feature type="region of interest" description="Disordered" evidence="4">
    <location>
        <begin position="279"/>
        <end position="301"/>
    </location>
</feature>
<comment type="caution">
    <text evidence="6">The sequence shown here is derived from an EMBL/GenBank/DDBJ whole genome shotgun (WGS) entry which is preliminary data.</text>
</comment>
<keyword evidence="3" id="KW-0175">Coiled coil</keyword>
<dbReference type="GO" id="GO:0005524">
    <property type="term" value="F:ATP binding"/>
    <property type="evidence" value="ECO:0007669"/>
    <property type="project" value="UniProtKB-KW"/>
</dbReference>
<dbReference type="GO" id="GO:0004674">
    <property type="term" value="F:protein serine/threonine kinase activity"/>
    <property type="evidence" value="ECO:0007669"/>
    <property type="project" value="TreeGrafter"/>
</dbReference>
<evidence type="ECO:0000256" key="2">
    <source>
        <dbReference type="ARBA" id="ARBA00022840"/>
    </source>
</evidence>
<evidence type="ECO:0000256" key="1">
    <source>
        <dbReference type="ARBA" id="ARBA00022741"/>
    </source>
</evidence>
<feature type="coiled-coil region" evidence="3">
    <location>
        <begin position="241"/>
        <end position="268"/>
    </location>
</feature>
<dbReference type="EMBL" id="NBCO01000011">
    <property type="protein sequence ID" value="ORC89640.1"/>
    <property type="molecule type" value="Genomic_DNA"/>
</dbReference>
<dbReference type="SUPFAM" id="SSF56112">
    <property type="entry name" value="Protein kinase-like (PK-like)"/>
    <property type="match status" value="1"/>
</dbReference>
<dbReference type="VEuPathDB" id="TriTrypDB:TM35_000111740"/>
<dbReference type="PANTHER" id="PTHR48012">
    <property type="entry name" value="STERILE20-LIKE KINASE, ISOFORM B-RELATED"/>
    <property type="match status" value="1"/>
</dbReference>
<dbReference type="InterPro" id="IPR000719">
    <property type="entry name" value="Prot_kinase_dom"/>
</dbReference>
<dbReference type="InterPro" id="IPR011009">
    <property type="entry name" value="Kinase-like_dom_sf"/>
</dbReference>
<keyword evidence="2" id="KW-0067">ATP-binding</keyword>
<evidence type="ECO:0000313" key="6">
    <source>
        <dbReference type="EMBL" id="ORC89640.1"/>
    </source>
</evidence>
<dbReference type="InterPro" id="IPR008271">
    <property type="entry name" value="Ser/Thr_kinase_AS"/>
</dbReference>
<evidence type="ECO:0000259" key="5">
    <source>
        <dbReference type="PROSITE" id="PS50011"/>
    </source>
</evidence>
<name>A0A1X0NZQ6_9TRYP</name>
<dbReference type="RefSeq" id="XP_028883706.1">
    <property type="nucleotide sequence ID" value="XM_029024883.1"/>
</dbReference>
<feature type="compositionally biased region" description="Basic and acidic residues" evidence="4">
    <location>
        <begin position="120"/>
        <end position="129"/>
    </location>
</feature>
<feature type="compositionally biased region" description="Low complexity" evidence="4">
    <location>
        <begin position="280"/>
        <end position="290"/>
    </location>
</feature>
<dbReference type="GO" id="GO:0005737">
    <property type="term" value="C:cytoplasm"/>
    <property type="evidence" value="ECO:0007669"/>
    <property type="project" value="TreeGrafter"/>
</dbReference>
<feature type="compositionally biased region" description="Polar residues" evidence="4">
    <location>
        <begin position="80"/>
        <end position="92"/>
    </location>
</feature>
<feature type="region of interest" description="Disordered" evidence="4">
    <location>
        <begin position="47"/>
        <end position="129"/>
    </location>
</feature>
<evidence type="ECO:0000313" key="7">
    <source>
        <dbReference type="Proteomes" id="UP000192257"/>
    </source>
</evidence>
<accession>A0A1X0NZQ6</accession>